<evidence type="ECO:0000259" key="4">
    <source>
        <dbReference type="PROSITE" id="PS51118"/>
    </source>
</evidence>
<evidence type="ECO:0000313" key="6">
    <source>
        <dbReference type="Proteomes" id="UP001317259"/>
    </source>
</evidence>
<proteinExistence type="predicted"/>
<dbReference type="PROSITE" id="PS51118">
    <property type="entry name" value="HTH_HXLR"/>
    <property type="match status" value="1"/>
</dbReference>
<dbReference type="InterPro" id="IPR036388">
    <property type="entry name" value="WH-like_DNA-bd_sf"/>
</dbReference>
<evidence type="ECO:0000256" key="3">
    <source>
        <dbReference type="ARBA" id="ARBA00023163"/>
    </source>
</evidence>
<dbReference type="PANTHER" id="PTHR33204">
    <property type="entry name" value="TRANSCRIPTIONAL REGULATOR, MARR FAMILY"/>
    <property type="match status" value="1"/>
</dbReference>
<sequence>MLGLPRISRSLLAQRLTRLERVGLLERRAGPEYHLTDSGQALRPVIDALGHWGYRFAAAELRAEHLDAGLLMWFLRRRLRTGNLPAQRTVVRFQFRPRSRPPAFWLIIQGPDADLCITDPGLDINLYVDAELRAMADVFLGRLSLRTALDDGRVELDGPAPLRRAFPSWIGLSPFANGPPPGSAPPAPK</sequence>
<evidence type="ECO:0000256" key="2">
    <source>
        <dbReference type="ARBA" id="ARBA00023125"/>
    </source>
</evidence>
<protein>
    <submittedName>
        <fullName evidence="5">Winged helix-turn-helix transcriptional regulator</fullName>
    </submittedName>
</protein>
<dbReference type="InterPro" id="IPR036390">
    <property type="entry name" value="WH_DNA-bd_sf"/>
</dbReference>
<dbReference type="EMBL" id="JAKRKC020000001">
    <property type="protein sequence ID" value="MCK2215215.1"/>
    <property type="molecule type" value="Genomic_DNA"/>
</dbReference>
<organism evidence="5 6">
    <name type="scientific">Actinomadura luzonensis</name>
    <dbReference type="NCBI Taxonomy" id="2805427"/>
    <lineage>
        <taxon>Bacteria</taxon>
        <taxon>Bacillati</taxon>
        <taxon>Actinomycetota</taxon>
        <taxon>Actinomycetes</taxon>
        <taxon>Streptosporangiales</taxon>
        <taxon>Thermomonosporaceae</taxon>
        <taxon>Actinomadura</taxon>
    </lineage>
</organism>
<reference evidence="5 6" key="1">
    <citation type="submission" date="2022-04" db="EMBL/GenBank/DDBJ databases">
        <title>Genome draft of Actinomadura sp. ATCC 31491.</title>
        <authorList>
            <person name="Shi X."/>
            <person name="Du Y."/>
        </authorList>
    </citation>
    <scope>NUCLEOTIDE SEQUENCE [LARGE SCALE GENOMIC DNA]</scope>
    <source>
        <strain evidence="5 6">ATCC 31491</strain>
    </source>
</reference>
<comment type="caution">
    <text evidence="5">The sequence shown here is derived from an EMBL/GenBank/DDBJ whole genome shotgun (WGS) entry which is preliminary data.</text>
</comment>
<dbReference type="Pfam" id="PF01638">
    <property type="entry name" value="HxlR"/>
    <property type="match status" value="1"/>
</dbReference>
<dbReference type="PANTHER" id="PTHR33204:SF18">
    <property type="entry name" value="TRANSCRIPTIONAL REGULATORY PROTEIN"/>
    <property type="match status" value="1"/>
</dbReference>
<dbReference type="Gene3D" id="1.10.10.10">
    <property type="entry name" value="Winged helix-like DNA-binding domain superfamily/Winged helix DNA-binding domain"/>
    <property type="match status" value="1"/>
</dbReference>
<keyword evidence="2" id="KW-0238">DNA-binding</keyword>
<evidence type="ECO:0000313" key="5">
    <source>
        <dbReference type="EMBL" id="MCK2215215.1"/>
    </source>
</evidence>
<dbReference type="Proteomes" id="UP001317259">
    <property type="component" value="Unassembled WGS sequence"/>
</dbReference>
<gene>
    <name evidence="5" type="ORF">MF672_015675</name>
</gene>
<evidence type="ECO:0000256" key="1">
    <source>
        <dbReference type="ARBA" id="ARBA00023015"/>
    </source>
</evidence>
<keyword evidence="1" id="KW-0805">Transcription regulation</keyword>
<keyword evidence="6" id="KW-1185">Reference proteome</keyword>
<dbReference type="RefSeq" id="WP_242378835.1">
    <property type="nucleotide sequence ID" value="NZ_JAKRKC020000001.1"/>
</dbReference>
<accession>A0ABT0FSB5</accession>
<name>A0ABT0FSB5_9ACTN</name>
<dbReference type="InterPro" id="IPR002577">
    <property type="entry name" value="HTH_HxlR"/>
</dbReference>
<feature type="domain" description="HTH hxlR-type" evidence="4">
    <location>
        <begin position="1"/>
        <end position="61"/>
    </location>
</feature>
<keyword evidence="3" id="KW-0804">Transcription</keyword>
<dbReference type="SUPFAM" id="SSF46785">
    <property type="entry name" value="Winged helix' DNA-binding domain"/>
    <property type="match status" value="1"/>
</dbReference>